<evidence type="ECO:0000313" key="1">
    <source>
        <dbReference type="EMBL" id="CAK5022710.1"/>
    </source>
</evidence>
<evidence type="ECO:0000313" key="2">
    <source>
        <dbReference type="Proteomes" id="UP001497535"/>
    </source>
</evidence>
<proteinExistence type="predicted"/>
<sequence>MLIILKQINSFYLFFIIFLNLFNLIIGSGQLRFQLTTFNSSEEFRIELCATEFHLRESSSKSEWGKDCKFGRAEVFVRGNGTFDDRQQSTSSKTASISLPFTHFWRVCFCI</sequence>
<dbReference type="EMBL" id="CAVMJV010000004">
    <property type="protein sequence ID" value="CAK5022710.1"/>
    <property type="molecule type" value="Genomic_DNA"/>
</dbReference>
<dbReference type="Proteomes" id="UP001497535">
    <property type="component" value="Unassembled WGS sequence"/>
</dbReference>
<keyword evidence="2" id="KW-1185">Reference proteome</keyword>
<gene>
    <name evidence="1" type="ORF">MENTE1834_LOCUS4984</name>
</gene>
<reference evidence="1" key="1">
    <citation type="submission" date="2023-11" db="EMBL/GenBank/DDBJ databases">
        <authorList>
            <person name="Poullet M."/>
        </authorList>
    </citation>
    <scope>NUCLEOTIDE SEQUENCE</scope>
    <source>
        <strain evidence="1">E1834</strain>
    </source>
</reference>
<name>A0ACB0XY31_MELEN</name>
<accession>A0ACB0XY31</accession>
<protein>
    <submittedName>
        <fullName evidence="1">Uncharacterized protein</fullName>
    </submittedName>
</protein>
<organism evidence="1 2">
    <name type="scientific">Meloidogyne enterolobii</name>
    <name type="common">Root-knot nematode worm</name>
    <name type="synonym">Meloidogyne mayaguensis</name>
    <dbReference type="NCBI Taxonomy" id="390850"/>
    <lineage>
        <taxon>Eukaryota</taxon>
        <taxon>Metazoa</taxon>
        <taxon>Ecdysozoa</taxon>
        <taxon>Nematoda</taxon>
        <taxon>Chromadorea</taxon>
        <taxon>Rhabditida</taxon>
        <taxon>Tylenchina</taxon>
        <taxon>Tylenchomorpha</taxon>
        <taxon>Tylenchoidea</taxon>
        <taxon>Meloidogynidae</taxon>
        <taxon>Meloidogyninae</taxon>
        <taxon>Meloidogyne</taxon>
    </lineage>
</organism>
<comment type="caution">
    <text evidence="1">The sequence shown here is derived from an EMBL/GenBank/DDBJ whole genome shotgun (WGS) entry which is preliminary data.</text>
</comment>